<dbReference type="Gene3D" id="3.40.50.1820">
    <property type="entry name" value="alpha/beta hydrolase"/>
    <property type="match status" value="1"/>
</dbReference>
<protein>
    <recommendedName>
        <fullName evidence="2">AB hydrolase-1 domain-containing protein</fullName>
    </recommendedName>
</protein>
<dbReference type="InterPro" id="IPR029058">
    <property type="entry name" value="AB_hydrolase_fold"/>
</dbReference>
<dbReference type="InterPro" id="IPR000073">
    <property type="entry name" value="AB_hydrolase_1"/>
</dbReference>
<dbReference type="PRINTS" id="PR00412">
    <property type="entry name" value="EPOXHYDRLASE"/>
</dbReference>
<feature type="domain" description="AB hydrolase-1" evidence="2">
    <location>
        <begin position="62"/>
        <end position="196"/>
    </location>
</feature>
<organism evidence="3">
    <name type="scientific">marine metagenome</name>
    <dbReference type="NCBI Taxonomy" id="408172"/>
    <lineage>
        <taxon>unclassified sequences</taxon>
        <taxon>metagenomes</taxon>
        <taxon>ecological metagenomes</taxon>
    </lineage>
</organism>
<dbReference type="PANTHER" id="PTHR43329">
    <property type="entry name" value="EPOXIDE HYDROLASE"/>
    <property type="match status" value="1"/>
</dbReference>
<dbReference type="GO" id="GO:0016787">
    <property type="term" value="F:hydrolase activity"/>
    <property type="evidence" value="ECO:0007669"/>
    <property type="project" value="UniProtKB-KW"/>
</dbReference>
<reference evidence="3" key="1">
    <citation type="submission" date="2018-05" db="EMBL/GenBank/DDBJ databases">
        <authorList>
            <person name="Lanie J.A."/>
            <person name="Ng W.-L."/>
            <person name="Kazmierczak K.M."/>
            <person name="Andrzejewski T.M."/>
            <person name="Davidsen T.M."/>
            <person name="Wayne K.J."/>
            <person name="Tettelin H."/>
            <person name="Glass J.I."/>
            <person name="Rusch D."/>
            <person name="Podicherti R."/>
            <person name="Tsui H.-C.T."/>
            <person name="Winkler M.E."/>
        </authorList>
    </citation>
    <scope>NUCLEOTIDE SEQUENCE</scope>
</reference>
<proteinExistence type="predicted"/>
<dbReference type="EMBL" id="UINC01034594">
    <property type="protein sequence ID" value="SVB25675.1"/>
    <property type="molecule type" value="Genomic_DNA"/>
</dbReference>
<evidence type="ECO:0000313" key="3">
    <source>
        <dbReference type="EMBL" id="SVB25675.1"/>
    </source>
</evidence>
<dbReference type="AlphaFoldDB" id="A0A382CHX1"/>
<dbReference type="InterPro" id="IPR000639">
    <property type="entry name" value="Epox_hydrolase-like"/>
</dbReference>
<keyword evidence="1" id="KW-0378">Hydrolase</keyword>
<accession>A0A382CHX1</accession>
<dbReference type="Pfam" id="PF00561">
    <property type="entry name" value="Abhydrolase_1"/>
    <property type="match status" value="1"/>
</dbReference>
<name>A0A382CHX1_9ZZZZ</name>
<sequence>MGQSRREFLKSTGLASVGVFANSPHDVHYSWNEVPVIQEVQRVQTPVLEIGYEQHGNRDGFPIILLHGFPYDVRAWDGVAPPLAEAGYRVLVPYLRGYGPTVFLDPSAPRMAEQAAIGQDVIDFADALGLQDFALAGFDWGNRAACITSILHPERVRAQVAIGGYSVQNTVTASGPGSAAGEARLWYQWYFNTERGVRGLEANRYDICRYLWETWSPGWEFSDETYDRSAASFENPDFVDVVIHSYRHRHRNAPGEERFLAVERELAERPQVRVPAIVLRGAQNGFGRPSNDPSSDRDRFASLRARRVVDRAGHDLPAQRPDTVAAALLELLA</sequence>
<gene>
    <name evidence="3" type="ORF">METZ01_LOCUS178529</name>
</gene>
<evidence type="ECO:0000256" key="1">
    <source>
        <dbReference type="ARBA" id="ARBA00022801"/>
    </source>
</evidence>
<evidence type="ECO:0000259" key="2">
    <source>
        <dbReference type="Pfam" id="PF00561"/>
    </source>
</evidence>
<dbReference type="SUPFAM" id="SSF53474">
    <property type="entry name" value="alpha/beta-Hydrolases"/>
    <property type="match status" value="1"/>
</dbReference>